<proteinExistence type="predicted"/>
<name>A0A9P9GJQ4_FUSRE</name>
<dbReference type="GeneID" id="70220414"/>
<dbReference type="OrthoDB" id="5069756at2759"/>
<dbReference type="RefSeq" id="XP_046046387.1">
    <property type="nucleotide sequence ID" value="XM_046190460.1"/>
</dbReference>
<dbReference type="Proteomes" id="UP000720189">
    <property type="component" value="Unassembled WGS sequence"/>
</dbReference>
<evidence type="ECO:0000313" key="1">
    <source>
        <dbReference type="EMBL" id="KAH7240873.1"/>
    </source>
</evidence>
<accession>A0A9P9GJQ4</accession>
<reference evidence="1" key="1">
    <citation type="journal article" date="2021" name="Nat. Commun.">
        <title>Genetic determinants of endophytism in the Arabidopsis root mycobiome.</title>
        <authorList>
            <person name="Mesny F."/>
            <person name="Miyauchi S."/>
            <person name="Thiergart T."/>
            <person name="Pickel B."/>
            <person name="Atanasova L."/>
            <person name="Karlsson M."/>
            <person name="Huettel B."/>
            <person name="Barry K.W."/>
            <person name="Haridas S."/>
            <person name="Chen C."/>
            <person name="Bauer D."/>
            <person name="Andreopoulos W."/>
            <person name="Pangilinan J."/>
            <person name="LaButti K."/>
            <person name="Riley R."/>
            <person name="Lipzen A."/>
            <person name="Clum A."/>
            <person name="Drula E."/>
            <person name="Henrissat B."/>
            <person name="Kohler A."/>
            <person name="Grigoriev I.V."/>
            <person name="Martin F.M."/>
            <person name="Hacquard S."/>
        </authorList>
    </citation>
    <scope>NUCLEOTIDE SEQUENCE</scope>
    <source>
        <strain evidence="1">MPI-CAGE-AT-0023</strain>
    </source>
</reference>
<protein>
    <submittedName>
        <fullName evidence="1">Uncharacterized protein</fullName>
    </submittedName>
</protein>
<sequence length="299" mass="34405">MTTQRQLGKWCRIHFETVTISIPSNFITYHRNLRSLFKEKDEYEMTDVDDLTGYVFVDWIMSRGYDVDYDCAAQDENIALREYIIALKAWAIGRRYNLYGLAVLAREHAVDLARLVNPIWVLEVTVDTPLAMKHISGIIHRIDDHTSAVLNTTTRHQAETFILRMQPPETVGRLWVMLQLMQIAQGPALRRGKRLVLQALPTLMPGLTEWLQIRRELIRERDRITPQDAIPAENDVDEHSESPFNHFIPTAKFKCGKIMRAMAGSINSSRTIGTRNKEKPSKRTKVYCCSPSFFIGSSL</sequence>
<gene>
    <name evidence="1" type="ORF">BKA55DRAFT_542180</name>
</gene>
<dbReference type="EMBL" id="JAGMUX010000013">
    <property type="protein sequence ID" value="KAH7240873.1"/>
    <property type="molecule type" value="Genomic_DNA"/>
</dbReference>
<organism evidence="1 2">
    <name type="scientific">Fusarium redolens</name>
    <dbReference type="NCBI Taxonomy" id="48865"/>
    <lineage>
        <taxon>Eukaryota</taxon>
        <taxon>Fungi</taxon>
        <taxon>Dikarya</taxon>
        <taxon>Ascomycota</taxon>
        <taxon>Pezizomycotina</taxon>
        <taxon>Sordariomycetes</taxon>
        <taxon>Hypocreomycetidae</taxon>
        <taxon>Hypocreales</taxon>
        <taxon>Nectriaceae</taxon>
        <taxon>Fusarium</taxon>
        <taxon>Fusarium redolens species complex</taxon>
    </lineage>
</organism>
<dbReference type="AlphaFoldDB" id="A0A9P9GJQ4"/>
<evidence type="ECO:0000313" key="2">
    <source>
        <dbReference type="Proteomes" id="UP000720189"/>
    </source>
</evidence>
<keyword evidence="2" id="KW-1185">Reference proteome</keyword>
<comment type="caution">
    <text evidence="1">The sequence shown here is derived from an EMBL/GenBank/DDBJ whole genome shotgun (WGS) entry which is preliminary data.</text>
</comment>